<dbReference type="PANTHER" id="PTHR14269:SF11">
    <property type="entry name" value="CDP-DIACYLGLYCEROL--GLYCEROL-3-PHOSPHATE 3-PHOSPHATIDYLTRANSFERASE"/>
    <property type="match status" value="1"/>
</dbReference>
<dbReference type="AlphaFoldDB" id="E6U470"/>
<protein>
    <recommendedName>
        <fullName evidence="12">Phosphatidylglycerophosphate synthase</fullName>
    </recommendedName>
</protein>
<evidence type="ECO:0000256" key="14">
    <source>
        <dbReference type="SAM" id="Phobius"/>
    </source>
</evidence>
<evidence type="ECO:0000256" key="9">
    <source>
        <dbReference type="ARBA" id="ARBA00023136"/>
    </source>
</evidence>
<dbReference type="eggNOG" id="COG0558">
    <property type="taxonomic scope" value="Bacteria"/>
</dbReference>
<feature type="transmembrane region" description="Helical" evidence="14">
    <location>
        <begin position="12"/>
        <end position="32"/>
    </location>
</feature>
<dbReference type="InterPro" id="IPR043130">
    <property type="entry name" value="CDP-OH_PTrfase_TM_dom"/>
</dbReference>
<evidence type="ECO:0000256" key="13">
    <source>
        <dbReference type="RuleBase" id="RU003750"/>
    </source>
</evidence>
<dbReference type="RefSeq" id="WP_013484931.1">
    <property type="nucleotide sequence ID" value="NC_014828.1"/>
</dbReference>
<keyword evidence="8" id="KW-0443">Lipid metabolism</keyword>
<dbReference type="UniPathway" id="UPA00084">
    <property type="reaction ID" value="UER00503"/>
</dbReference>
<keyword evidence="7 14" id="KW-1133">Transmembrane helix</keyword>
<evidence type="ECO:0000256" key="8">
    <source>
        <dbReference type="ARBA" id="ARBA00023098"/>
    </source>
</evidence>
<comment type="function">
    <text evidence="1">This protein catalyzes the committed step to the synthesis of the acidic phospholipids.</text>
</comment>
<evidence type="ECO:0000256" key="4">
    <source>
        <dbReference type="ARBA" id="ARBA00022516"/>
    </source>
</evidence>
<feature type="transmembrane region" description="Helical" evidence="14">
    <location>
        <begin position="129"/>
        <end position="150"/>
    </location>
</feature>
<feature type="transmembrane region" description="Helical" evidence="14">
    <location>
        <begin position="156"/>
        <end position="177"/>
    </location>
</feature>
<evidence type="ECO:0000256" key="12">
    <source>
        <dbReference type="ARBA" id="ARBA00033018"/>
    </source>
</evidence>
<dbReference type="Gene3D" id="1.20.120.1760">
    <property type="match status" value="1"/>
</dbReference>
<dbReference type="InterPro" id="IPR048254">
    <property type="entry name" value="CDP_ALCOHOL_P_TRANSF_CS"/>
</dbReference>
<organism evidence="15 16">
    <name type="scientific">Ethanoligenens harbinense (strain DSM 18485 / JCM 12961 / CGMCC 1.5033 / YUAN-3)</name>
    <dbReference type="NCBI Taxonomy" id="663278"/>
    <lineage>
        <taxon>Bacteria</taxon>
        <taxon>Bacillati</taxon>
        <taxon>Bacillota</taxon>
        <taxon>Clostridia</taxon>
        <taxon>Eubacteriales</taxon>
        <taxon>Oscillospiraceae</taxon>
        <taxon>Ethanoligenens</taxon>
    </lineage>
</organism>
<keyword evidence="11" id="KW-1208">Phospholipid metabolism</keyword>
<dbReference type="STRING" id="663278.Ethha_1017"/>
<comment type="subcellular location">
    <subcellularLocation>
        <location evidence="2">Membrane</location>
        <topology evidence="2">Multi-pass membrane protein</topology>
    </subcellularLocation>
</comment>
<evidence type="ECO:0000256" key="2">
    <source>
        <dbReference type="ARBA" id="ARBA00004141"/>
    </source>
</evidence>
<dbReference type="EMBL" id="CP002400">
    <property type="protein sequence ID" value="ADU26570.1"/>
    <property type="molecule type" value="Genomic_DNA"/>
</dbReference>
<evidence type="ECO:0000313" key="15">
    <source>
        <dbReference type="EMBL" id="ADU26570.1"/>
    </source>
</evidence>
<proteinExistence type="inferred from homology"/>
<evidence type="ECO:0000313" key="16">
    <source>
        <dbReference type="Proteomes" id="UP000001551"/>
    </source>
</evidence>
<dbReference type="Pfam" id="PF01066">
    <property type="entry name" value="CDP-OH_P_transf"/>
    <property type="match status" value="1"/>
</dbReference>
<evidence type="ECO:0000256" key="5">
    <source>
        <dbReference type="ARBA" id="ARBA00022679"/>
    </source>
</evidence>
<keyword evidence="16" id="KW-1185">Reference proteome</keyword>
<name>E6U470_ETHHY</name>
<dbReference type="Proteomes" id="UP000001551">
    <property type="component" value="Chromosome"/>
</dbReference>
<dbReference type="GO" id="GO:0006655">
    <property type="term" value="P:phosphatidylglycerol biosynthetic process"/>
    <property type="evidence" value="ECO:0007669"/>
    <property type="project" value="UniProtKB-UniPathway"/>
</dbReference>
<dbReference type="PIRSF" id="PIRSF000847">
    <property type="entry name" value="Phos_ph_gly_syn"/>
    <property type="match status" value="1"/>
</dbReference>
<sequence>MTKHVSFKSFGIPNWLSVLRLALIPVFIVVFFSSHPHAGLAAAIILGISGLTDVLDGIIARRFHMTTELGKILDPFADKLTQGTVCVCLVIGRVAPWWLFVIFIAEMLMIVAGARMLHAGRAISGAKWFGKTATVVFYFVMVSIIVFRPARSMTDILIGISLLFMLFSFIMYIPVFIRLASKNGRKG</sequence>
<keyword evidence="4" id="KW-0444">Lipid biosynthesis</keyword>
<keyword evidence="9 14" id="KW-0472">Membrane</keyword>
<evidence type="ECO:0000256" key="1">
    <source>
        <dbReference type="ARBA" id="ARBA00003973"/>
    </source>
</evidence>
<dbReference type="InterPro" id="IPR000462">
    <property type="entry name" value="CDP-OH_P_trans"/>
</dbReference>
<gene>
    <name evidence="15" type="ordered locus">Ethha_1017</name>
</gene>
<keyword evidence="5 13" id="KW-0808">Transferase</keyword>
<dbReference type="InterPro" id="IPR050324">
    <property type="entry name" value="CDP-alcohol_PTase-I"/>
</dbReference>
<dbReference type="HOGENOM" id="CLU_051314_6_3_9"/>
<evidence type="ECO:0000256" key="10">
    <source>
        <dbReference type="ARBA" id="ARBA00023209"/>
    </source>
</evidence>
<dbReference type="InterPro" id="IPR004570">
    <property type="entry name" value="Phosphatidylglycerol_P_synth"/>
</dbReference>
<evidence type="ECO:0000256" key="11">
    <source>
        <dbReference type="ARBA" id="ARBA00023264"/>
    </source>
</evidence>
<evidence type="ECO:0000256" key="3">
    <source>
        <dbReference type="ARBA" id="ARBA00010441"/>
    </source>
</evidence>
<dbReference type="PANTHER" id="PTHR14269">
    <property type="entry name" value="CDP-DIACYLGLYCEROL--GLYCEROL-3-PHOSPHATE 3-PHOSPHATIDYLTRANSFERASE-RELATED"/>
    <property type="match status" value="1"/>
</dbReference>
<dbReference type="GO" id="GO:0008444">
    <property type="term" value="F:CDP-diacylglycerol-glycerol-3-phosphate 3-phosphatidyltransferase activity"/>
    <property type="evidence" value="ECO:0007669"/>
    <property type="project" value="InterPro"/>
</dbReference>
<feature type="transmembrane region" description="Helical" evidence="14">
    <location>
        <begin position="98"/>
        <end position="117"/>
    </location>
</feature>
<accession>E6U470</accession>
<dbReference type="PROSITE" id="PS00379">
    <property type="entry name" value="CDP_ALCOHOL_P_TRANSF"/>
    <property type="match status" value="1"/>
</dbReference>
<evidence type="ECO:0000256" key="7">
    <source>
        <dbReference type="ARBA" id="ARBA00022989"/>
    </source>
</evidence>
<dbReference type="KEGG" id="eha:Ethha_1017"/>
<comment type="similarity">
    <text evidence="3 13">Belongs to the CDP-alcohol phosphatidyltransferase class-I family.</text>
</comment>
<reference evidence="15 16" key="1">
    <citation type="submission" date="2010-12" db="EMBL/GenBank/DDBJ databases">
        <title>Complete sequence of Ethanoligenens harbinense YUAN-3.</title>
        <authorList>
            <person name="Lucas S."/>
            <person name="Copeland A."/>
            <person name="Lapidus A."/>
            <person name="Cheng J.-F."/>
            <person name="Bruce D."/>
            <person name="Goodwin L."/>
            <person name="Pitluck S."/>
            <person name="Chertkov O."/>
            <person name="Misra M."/>
            <person name="Detter J.C."/>
            <person name="Han C."/>
            <person name="Tapia R."/>
            <person name="Land M."/>
            <person name="Hauser L."/>
            <person name="Jeffries C."/>
            <person name="Kyrpides N."/>
            <person name="Ivanova N."/>
            <person name="Mikhailova N."/>
            <person name="Wang A."/>
            <person name="Mouttaki H."/>
            <person name="He Z."/>
            <person name="Zhou J."/>
            <person name="Hemme C.L."/>
            <person name="Woyke T."/>
        </authorList>
    </citation>
    <scope>NUCLEOTIDE SEQUENCE [LARGE SCALE GENOMIC DNA]</scope>
    <source>
        <strain evidence="16">DSM 18485 / JCM 12961 / CGMCC 1.5033 / YUAN-3</strain>
    </source>
</reference>
<evidence type="ECO:0000256" key="6">
    <source>
        <dbReference type="ARBA" id="ARBA00022692"/>
    </source>
</evidence>
<dbReference type="GO" id="GO:0016020">
    <property type="term" value="C:membrane"/>
    <property type="evidence" value="ECO:0007669"/>
    <property type="project" value="UniProtKB-SubCell"/>
</dbReference>
<keyword evidence="6 14" id="KW-0812">Transmembrane</keyword>
<keyword evidence="10" id="KW-0594">Phospholipid biosynthesis</keyword>
<feature type="transmembrane region" description="Helical" evidence="14">
    <location>
        <begin position="38"/>
        <end position="60"/>
    </location>
</feature>